<sequence>VENRADIHAKTTRNRQTALKIAVNEGKVEMVKFLLDHGSDARATNRLGSEPINAAAFNSTSIELVDMLLERGADINNIGWNGITLLRSLNRF</sequence>
<comment type="caution">
    <text evidence="3">The sequence shown here is derived from an EMBL/GenBank/DDBJ whole genome shotgun (WGS) entry which is preliminary data.</text>
</comment>
<keyword evidence="2" id="KW-0040">ANK repeat</keyword>
<dbReference type="Pfam" id="PF12796">
    <property type="entry name" value="Ank_2"/>
    <property type="match status" value="1"/>
</dbReference>
<dbReference type="InterPro" id="IPR002110">
    <property type="entry name" value="Ankyrin_rpt"/>
</dbReference>
<organism evidence="3">
    <name type="scientific">marine sediment metagenome</name>
    <dbReference type="NCBI Taxonomy" id="412755"/>
    <lineage>
        <taxon>unclassified sequences</taxon>
        <taxon>metagenomes</taxon>
        <taxon>ecological metagenomes</taxon>
    </lineage>
</organism>
<gene>
    <name evidence="3" type="ORF">S01H4_20174</name>
</gene>
<evidence type="ECO:0000256" key="1">
    <source>
        <dbReference type="ARBA" id="ARBA00022737"/>
    </source>
</evidence>
<dbReference type="SMART" id="SM00248">
    <property type="entry name" value="ANK"/>
    <property type="match status" value="2"/>
</dbReference>
<protein>
    <submittedName>
        <fullName evidence="3">Uncharacterized protein</fullName>
    </submittedName>
</protein>
<dbReference type="AlphaFoldDB" id="X1AQA4"/>
<evidence type="ECO:0000256" key="2">
    <source>
        <dbReference type="ARBA" id="ARBA00023043"/>
    </source>
</evidence>
<feature type="non-terminal residue" evidence="3">
    <location>
        <position position="1"/>
    </location>
</feature>
<dbReference type="Gene3D" id="1.25.40.20">
    <property type="entry name" value="Ankyrin repeat-containing domain"/>
    <property type="match status" value="1"/>
</dbReference>
<proteinExistence type="predicted"/>
<accession>X1AQA4</accession>
<dbReference type="EMBL" id="BART01009051">
    <property type="protein sequence ID" value="GAG62071.1"/>
    <property type="molecule type" value="Genomic_DNA"/>
</dbReference>
<dbReference type="PANTHER" id="PTHR24198:SF165">
    <property type="entry name" value="ANKYRIN REPEAT-CONTAINING PROTEIN-RELATED"/>
    <property type="match status" value="1"/>
</dbReference>
<dbReference type="SUPFAM" id="SSF48403">
    <property type="entry name" value="Ankyrin repeat"/>
    <property type="match status" value="1"/>
</dbReference>
<dbReference type="PROSITE" id="PS50297">
    <property type="entry name" value="ANK_REP_REGION"/>
    <property type="match status" value="2"/>
</dbReference>
<dbReference type="InterPro" id="IPR036770">
    <property type="entry name" value="Ankyrin_rpt-contain_sf"/>
</dbReference>
<reference evidence="3" key="1">
    <citation type="journal article" date="2014" name="Front. Microbiol.">
        <title>High frequency of phylogenetically diverse reductive dehalogenase-homologous genes in deep subseafloor sedimentary metagenomes.</title>
        <authorList>
            <person name="Kawai M."/>
            <person name="Futagami T."/>
            <person name="Toyoda A."/>
            <person name="Takaki Y."/>
            <person name="Nishi S."/>
            <person name="Hori S."/>
            <person name="Arai W."/>
            <person name="Tsubouchi T."/>
            <person name="Morono Y."/>
            <person name="Uchiyama I."/>
            <person name="Ito T."/>
            <person name="Fujiyama A."/>
            <person name="Inagaki F."/>
            <person name="Takami H."/>
        </authorList>
    </citation>
    <scope>NUCLEOTIDE SEQUENCE</scope>
    <source>
        <strain evidence="3">Expedition CK06-06</strain>
    </source>
</reference>
<keyword evidence="1" id="KW-0677">Repeat</keyword>
<dbReference type="PROSITE" id="PS50088">
    <property type="entry name" value="ANK_REPEAT"/>
    <property type="match status" value="2"/>
</dbReference>
<name>X1AQA4_9ZZZZ</name>
<dbReference type="PANTHER" id="PTHR24198">
    <property type="entry name" value="ANKYRIN REPEAT AND PROTEIN KINASE DOMAIN-CONTAINING PROTEIN"/>
    <property type="match status" value="1"/>
</dbReference>
<evidence type="ECO:0000313" key="3">
    <source>
        <dbReference type="EMBL" id="GAG62071.1"/>
    </source>
</evidence>